<evidence type="ECO:0000256" key="5">
    <source>
        <dbReference type="ARBA" id="ARBA00023049"/>
    </source>
</evidence>
<dbReference type="GO" id="GO:0006508">
    <property type="term" value="P:proteolysis"/>
    <property type="evidence" value="ECO:0007669"/>
    <property type="project" value="UniProtKB-KW"/>
</dbReference>
<dbReference type="Pfam" id="PF01432">
    <property type="entry name" value="Peptidase_M3"/>
    <property type="match status" value="1"/>
</dbReference>
<keyword evidence="4 6" id="KW-0862">Zinc</keyword>
<evidence type="ECO:0000259" key="8">
    <source>
        <dbReference type="Pfam" id="PF08439"/>
    </source>
</evidence>
<comment type="similarity">
    <text evidence="6">Belongs to the peptidase M3 family.</text>
</comment>
<dbReference type="Proteomes" id="UP000184526">
    <property type="component" value="Unassembled WGS sequence"/>
</dbReference>
<accession>A0A1M5V7Q7</accession>
<name>A0A1M5V7Q7_9CLOT</name>
<dbReference type="AlphaFoldDB" id="A0A1M5V7Q7"/>
<gene>
    <name evidence="9" type="ORF">SAMN02745196_01155</name>
</gene>
<dbReference type="RefSeq" id="WP_072830965.1">
    <property type="nucleotide sequence ID" value="NZ_FQXP01000004.1"/>
</dbReference>
<comment type="cofactor">
    <cofactor evidence="6">
        <name>Zn(2+)</name>
        <dbReference type="ChEBI" id="CHEBI:29105"/>
    </cofactor>
    <text evidence="6">Binds 1 zinc ion.</text>
</comment>
<dbReference type="Gene3D" id="1.10.1370.20">
    <property type="entry name" value="Oligoendopeptidase f, C-terminal domain"/>
    <property type="match status" value="1"/>
</dbReference>
<dbReference type="InterPro" id="IPR013647">
    <property type="entry name" value="OligopepF_N_dom"/>
</dbReference>
<dbReference type="InterPro" id="IPR001567">
    <property type="entry name" value="Pept_M3A_M3B_dom"/>
</dbReference>
<dbReference type="CDD" id="cd09607">
    <property type="entry name" value="M3B_PepF"/>
    <property type="match status" value="1"/>
</dbReference>
<dbReference type="GO" id="GO:0004222">
    <property type="term" value="F:metalloendopeptidase activity"/>
    <property type="evidence" value="ECO:0007669"/>
    <property type="project" value="InterPro"/>
</dbReference>
<protein>
    <submittedName>
        <fullName evidence="9">Oligoendopeptidase, pepF/M3 family</fullName>
    </submittedName>
</protein>
<evidence type="ECO:0000256" key="6">
    <source>
        <dbReference type="RuleBase" id="RU003435"/>
    </source>
</evidence>
<dbReference type="Pfam" id="PF08439">
    <property type="entry name" value="Peptidase_M3_N"/>
    <property type="match status" value="1"/>
</dbReference>
<proteinExistence type="inferred from homology"/>
<evidence type="ECO:0000256" key="2">
    <source>
        <dbReference type="ARBA" id="ARBA00022723"/>
    </source>
</evidence>
<evidence type="ECO:0000313" key="10">
    <source>
        <dbReference type="Proteomes" id="UP000184526"/>
    </source>
</evidence>
<keyword evidence="5 6" id="KW-0482">Metalloprotease</keyword>
<keyword evidence="10" id="KW-1185">Reference proteome</keyword>
<feature type="domain" description="Oligopeptidase F N-terminal" evidence="8">
    <location>
        <begin position="132"/>
        <end position="192"/>
    </location>
</feature>
<evidence type="ECO:0000313" key="9">
    <source>
        <dbReference type="EMBL" id="SHH71251.1"/>
    </source>
</evidence>
<evidence type="ECO:0000256" key="4">
    <source>
        <dbReference type="ARBA" id="ARBA00022833"/>
    </source>
</evidence>
<dbReference type="Gene3D" id="1.20.140.70">
    <property type="entry name" value="Oligopeptidase f, N-terminal domain"/>
    <property type="match status" value="1"/>
</dbReference>
<evidence type="ECO:0000256" key="3">
    <source>
        <dbReference type="ARBA" id="ARBA00022801"/>
    </source>
</evidence>
<keyword evidence="3 6" id="KW-0378">Hydrolase</keyword>
<keyword evidence="2 6" id="KW-0479">Metal-binding</keyword>
<sequence length="610" mass="71386">MEMKCDLDRIYSSIGSEDFKRDFSKLNRHIKDVNLWSNENLRKDIEIAKKVEVINEIEVGNLTEVASLIEKFLEFYNEYRDIYLRLYCYTYLLVSLDGENIEALDMLDELEEKDNEFMYSFVIFTKWLKYIENLDEVIESSKELLEYKFYLREVYCKSRYILSENEEELIKRMQGTGSKAWQRLYMETASSFNVEIDVNGELKEVSFGELKAMAYDKDVNLRKLACNAEKKACEEIALSMSSCINSISGEAMNIYNMKGYNSIIDKVLIDSRMDQETLNAMIEVIEENLNILHRYYKIKARILGHENKLPAYDFYAPIGNGSGKISYEKCKDIIISSFKSFSKDLSDFAKRSFEFRWIDAEPSPTKGNYAISIDIFPIQESRIMSNFSEKYIDVPILAHEIGHAYHSYCIKDEKLINTDYPTPIAETASIFCETIVNNELINTVHKEERLMILERSISDAAYYIVEVYCRFLFESELLNKRKEGTLSVNELNDIMKNSMAKAYGDSVDLNSMNSYSWITNIGFYMVGNEFLNFPYIFGVLFSKGLYSEYLKNKEAFVNNYNKFLKITSTNNLYDIAKFMNIDIHSKKFWEESFKIIEKDIEELFNEAFNC</sequence>
<reference evidence="9 10" key="1">
    <citation type="submission" date="2016-11" db="EMBL/GenBank/DDBJ databases">
        <authorList>
            <person name="Jaros S."/>
            <person name="Januszkiewicz K."/>
            <person name="Wedrychowicz H."/>
        </authorList>
    </citation>
    <scope>NUCLEOTIDE SEQUENCE [LARGE SCALE GENOMIC DNA]</scope>
    <source>
        <strain evidence="9 10">DSM 3089</strain>
    </source>
</reference>
<feature type="domain" description="Peptidase M3A/M3B catalytic" evidence="7">
    <location>
        <begin position="213"/>
        <end position="594"/>
    </location>
</feature>
<organism evidence="9 10">
    <name type="scientific">Clostridium collagenovorans DSM 3089</name>
    <dbReference type="NCBI Taxonomy" id="1121306"/>
    <lineage>
        <taxon>Bacteria</taxon>
        <taxon>Bacillati</taxon>
        <taxon>Bacillota</taxon>
        <taxon>Clostridia</taxon>
        <taxon>Eubacteriales</taxon>
        <taxon>Clostridiaceae</taxon>
        <taxon>Clostridium</taxon>
    </lineage>
</organism>
<dbReference type="InterPro" id="IPR042088">
    <property type="entry name" value="OligoPept_F_C"/>
</dbReference>
<dbReference type="InterPro" id="IPR034006">
    <property type="entry name" value="M3B_PepF_2"/>
</dbReference>
<evidence type="ECO:0000256" key="1">
    <source>
        <dbReference type="ARBA" id="ARBA00022670"/>
    </source>
</evidence>
<dbReference type="GO" id="GO:0046872">
    <property type="term" value="F:metal ion binding"/>
    <property type="evidence" value="ECO:0007669"/>
    <property type="project" value="UniProtKB-UniRule"/>
</dbReference>
<dbReference type="EMBL" id="FQXP01000004">
    <property type="protein sequence ID" value="SHH71251.1"/>
    <property type="molecule type" value="Genomic_DNA"/>
</dbReference>
<keyword evidence="1 6" id="KW-0645">Protease</keyword>
<dbReference type="STRING" id="1121306.SAMN02745196_01155"/>
<dbReference type="SUPFAM" id="SSF55486">
    <property type="entry name" value="Metalloproteases ('zincins'), catalytic domain"/>
    <property type="match status" value="1"/>
</dbReference>
<evidence type="ECO:0000259" key="7">
    <source>
        <dbReference type="Pfam" id="PF01432"/>
    </source>
</evidence>
<dbReference type="OrthoDB" id="9769691at2"/>